<keyword evidence="3 8" id="KW-0812">Transmembrane</keyword>
<dbReference type="InterPro" id="IPR010131">
    <property type="entry name" value="MdtP/NodT-like"/>
</dbReference>
<evidence type="ECO:0000256" key="4">
    <source>
        <dbReference type="ARBA" id="ARBA00023136"/>
    </source>
</evidence>
<dbReference type="KEGG" id="psyr:N018_09160"/>
<evidence type="ECO:0000256" key="6">
    <source>
        <dbReference type="ARBA" id="ARBA00023237"/>
    </source>
</evidence>
<keyword evidence="2 8" id="KW-1134">Transmembrane beta strand</keyword>
<evidence type="ECO:0000256" key="7">
    <source>
        <dbReference type="ARBA" id="ARBA00023288"/>
    </source>
</evidence>
<evidence type="ECO:0000313" key="9">
    <source>
        <dbReference type="EMBL" id="AHG40406.1"/>
    </source>
</evidence>
<dbReference type="Gene3D" id="1.20.1600.10">
    <property type="entry name" value="Outer membrane efflux proteins (OEP)"/>
    <property type="match status" value="1"/>
</dbReference>
<dbReference type="GO" id="GO:0015562">
    <property type="term" value="F:efflux transmembrane transporter activity"/>
    <property type="evidence" value="ECO:0007669"/>
    <property type="project" value="InterPro"/>
</dbReference>
<dbReference type="SUPFAM" id="SSF56954">
    <property type="entry name" value="Outer membrane efflux proteins (OEP)"/>
    <property type="match status" value="1"/>
</dbReference>
<dbReference type="Proteomes" id="UP000019089">
    <property type="component" value="Chromosome"/>
</dbReference>
<reference evidence="9 10" key="1">
    <citation type="submission" date="2013-12" db="EMBL/GenBank/DDBJ databases">
        <title>Interactions Between Genome Architecture and Virulence Genes in Pseudomonas syringae, strain CC1557 as a model.</title>
        <authorList>
            <person name="Baltrus D."/>
            <person name="Hockett K."/>
            <person name="Karlsrud E."/>
            <person name="Dougherty K."/>
            <person name="Nishimura M."/>
        </authorList>
    </citation>
    <scope>NUCLEOTIDE SEQUENCE [LARGE SCALE GENOMIC DNA]</scope>
    <source>
        <strain evidence="9 10">CC1557</strain>
    </source>
</reference>
<dbReference type="GO" id="GO:0009279">
    <property type="term" value="C:cell outer membrane"/>
    <property type="evidence" value="ECO:0007669"/>
    <property type="project" value="UniProtKB-SubCell"/>
</dbReference>
<comment type="similarity">
    <text evidence="1 8">Belongs to the outer membrane factor (OMF) (TC 1.B.17) family.</text>
</comment>
<dbReference type="PANTHER" id="PTHR30203:SF33">
    <property type="entry name" value="BLR4455 PROTEIN"/>
    <property type="match status" value="1"/>
</dbReference>
<evidence type="ECO:0000256" key="3">
    <source>
        <dbReference type="ARBA" id="ARBA00022692"/>
    </source>
</evidence>
<dbReference type="STRING" id="1357279.N018_09160"/>
<keyword evidence="5 8" id="KW-0564">Palmitate</keyword>
<accession>W0MUC7</accession>
<evidence type="ECO:0000256" key="8">
    <source>
        <dbReference type="RuleBase" id="RU362097"/>
    </source>
</evidence>
<keyword evidence="7 8" id="KW-0449">Lipoprotein</keyword>
<organism evidence="9 10">
    <name type="scientific">Pseudomonas syringae CC1557</name>
    <dbReference type="NCBI Taxonomy" id="1357279"/>
    <lineage>
        <taxon>Bacteria</taxon>
        <taxon>Pseudomonadati</taxon>
        <taxon>Pseudomonadota</taxon>
        <taxon>Gammaproteobacteria</taxon>
        <taxon>Pseudomonadales</taxon>
        <taxon>Pseudomonadaceae</taxon>
        <taxon>Pseudomonas</taxon>
        <taxon>Pseudomonas syringae</taxon>
    </lineage>
</organism>
<dbReference type="eggNOG" id="COG1538">
    <property type="taxonomic scope" value="Bacteria"/>
</dbReference>
<dbReference type="NCBIfam" id="TIGR01845">
    <property type="entry name" value="outer_NodT"/>
    <property type="match status" value="1"/>
</dbReference>
<name>W0MUC7_PSESX</name>
<dbReference type="AlphaFoldDB" id="W0MUC7"/>
<dbReference type="PROSITE" id="PS51257">
    <property type="entry name" value="PROKAR_LIPOPROTEIN"/>
    <property type="match status" value="1"/>
</dbReference>
<protein>
    <submittedName>
        <fullName evidence="9">RND transporter</fullName>
    </submittedName>
</protein>
<dbReference type="PANTHER" id="PTHR30203">
    <property type="entry name" value="OUTER MEMBRANE CATION EFFLUX PROTEIN"/>
    <property type="match status" value="1"/>
</dbReference>
<dbReference type="Gene3D" id="2.20.200.10">
    <property type="entry name" value="Outer membrane efflux proteins (OEP)"/>
    <property type="match status" value="1"/>
</dbReference>
<evidence type="ECO:0000313" key="10">
    <source>
        <dbReference type="Proteomes" id="UP000019089"/>
    </source>
</evidence>
<evidence type="ECO:0000256" key="5">
    <source>
        <dbReference type="ARBA" id="ARBA00023139"/>
    </source>
</evidence>
<gene>
    <name evidence="9" type="ORF">N018_09160</name>
</gene>
<sequence length="500" mass="54470">MNDHLMKPCLSLLTVCLLLSACHTPAPRLDSGVQPPASWAFAELAASQRSDAQWWQGFGSQELNRLVAQASRDSHEVAAAMARVRQAQATAIIGGAPLLPELAFDLRGQRNKFVRNSDRKANPSDDNNTNNFTSDLTASYEVDFWGGIAAERDSAAQGLRASEFDQATVELTLLSNVADRYAQTLAARKQGRIAGLNLANAQSVLRLVQTRYDSGSATALELAQQKNLVATQQRELPRIQQLANEQLITLAALLGQPVQNLKLSDQAFDTLNWPDIGAGVPSDLLTRRPDLAKAEAELAAAQADVTVARAAMLPKLTLSARLGTETTRAEDWLRAPFSSLAAGLVGPIFNNGRLGAERDKATARQEELLETYRGAIINSFADVEKALNSISGLDQQRYWHEEELKQAQTAFRIAQSRYEAGAEDLLTVLETQRTLYLAQDVSVQLRLARVQASIALYKALGGGWQVNDLSCAAPRRHAVQDAPRPLCDAERRELRSQAGA</sequence>
<comment type="subcellular location">
    <subcellularLocation>
        <location evidence="8">Cell outer membrane</location>
        <topology evidence="8">Lipid-anchor</topology>
    </subcellularLocation>
</comment>
<dbReference type="EMBL" id="CP007014">
    <property type="protein sequence ID" value="AHG40406.1"/>
    <property type="molecule type" value="Genomic_DNA"/>
</dbReference>
<dbReference type="InterPro" id="IPR003423">
    <property type="entry name" value="OMP_efflux"/>
</dbReference>
<evidence type="ECO:0000256" key="1">
    <source>
        <dbReference type="ARBA" id="ARBA00007613"/>
    </source>
</evidence>
<dbReference type="HOGENOM" id="CLU_012817_13_1_6"/>
<dbReference type="Pfam" id="PF02321">
    <property type="entry name" value="OEP"/>
    <property type="match status" value="2"/>
</dbReference>
<proteinExistence type="inferred from homology"/>
<evidence type="ECO:0000256" key="2">
    <source>
        <dbReference type="ARBA" id="ARBA00022452"/>
    </source>
</evidence>
<keyword evidence="4 8" id="KW-0472">Membrane</keyword>
<keyword evidence="6" id="KW-0998">Cell outer membrane</keyword>